<dbReference type="EMBL" id="OW152816">
    <property type="protein sequence ID" value="CAH2066449.1"/>
    <property type="molecule type" value="Genomic_DNA"/>
</dbReference>
<evidence type="ECO:0000313" key="2">
    <source>
        <dbReference type="EMBL" id="CAH2066449.1"/>
    </source>
</evidence>
<accession>A0ABN8IWT2</accession>
<keyword evidence="3" id="KW-1185">Reference proteome</keyword>
<gene>
    <name evidence="2" type="ORF">IPOD504_LOCUS13436</name>
</gene>
<organism evidence="2 3">
    <name type="scientific">Iphiclides podalirius</name>
    <name type="common">scarce swallowtail</name>
    <dbReference type="NCBI Taxonomy" id="110791"/>
    <lineage>
        <taxon>Eukaryota</taxon>
        <taxon>Metazoa</taxon>
        <taxon>Ecdysozoa</taxon>
        <taxon>Arthropoda</taxon>
        <taxon>Hexapoda</taxon>
        <taxon>Insecta</taxon>
        <taxon>Pterygota</taxon>
        <taxon>Neoptera</taxon>
        <taxon>Endopterygota</taxon>
        <taxon>Lepidoptera</taxon>
        <taxon>Glossata</taxon>
        <taxon>Ditrysia</taxon>
        <taxon>Papilionoidea</taxon>
        <taxon>Papilionidae</taxon>
        <taxon>Papilioninae</taxon>
        <taxon>Iphiclides</taxon>
    </lineage>
</organism>
<sequence>MSDIITYMTSGGAARVVFGARVRCTEQRESHKHKRSRRATDGRQAARRGELVRAHPSPLQPNSPSAVPSAPRRHPARRLAYHAARRAASFLLVQLRAFRHCHTSVRPVDCVLLTDAAAASGATGALWVEGVWEGCGRRRGRRRGAVKVRRETGLLSRDPSEDTIRGALRQTHTYLKREHAAFPPLPPPLLNPNRLRWSSERITNKFRSGCLHLP</sequence>
<reference evidence="2" key="1">
    <citation type="submission" date="2022-03" db="EMBL/GenBank/DDBJ databases">
        <authorList>
            <person name="Martin H S."/>
        </authorList>
    </citation>
    <scope>NUCLEOTIDE SEQUENCE</scope>
</reference>
<name>A0ABN8IWT2_9NEOP</name>
<protein>
    <submittedName>
        <fullName evidence="2">Uncharacterized protein</fullName>
    </submittedName>
</protein>
<proteinExistence type="predicted"/>
<evidence type="ECO:0000256" key="1">
    <source>
        <dbReference type="SAM" id="MobiDB-lite"/>
    </source>
</evidence>
<feature type="region of interest" description="Disordered" evidence="1">
    <location>
        <begin position="26"/>
        <end position="76"/>
    </location>
</feature>
<evidence type="ECO:0000313" key="3">
    <source>
        <dbReference type="Proteomes" id="UP000837857"/>
    </source>
</evidence>
<dbReference type="Proteomes" id="UP000837857">
    <property type="component" value="Chromosome 4"/>
</dbReference>
<feature type="non-terminal residue" evidence="2">
    <location>
        <position position="214"/>
    </location>
</feature>